<evidence type="ECO:0000313" key="1">
    <source>
        <dbReference type="EMBL" id="OVE85438.1"/>
    </source>
</evidence>
<comment type="caution">
    <text evidence="1">The sequence shown here is derived from an EMBL/GenBank/DDBJ whole genome shotgun (WGS) entry which is preliminary data.</text>
</comment>
<organism evidence="1 2">
    <name type="scientific">Natronolimnobius baerhuensis</name>
    <dbReference type="NCBI Taxonomy" id="253108"/>
    <lineage>
        <taxon>Archaea</taxon>
        <taxon>Methanobacteriati</taxon>
        <taxon>Methanobacteriota</taxon>
        <taxon>Stenosarchaea group</taxon>
        <taxon>Halobacteria</taxon>
        <taxon>Halobacteriales</taxon>
        <taxon>Natrialbaceae</taxon>
        <taxon>Natronolimnobius</taxon>
    </lineage>
</organism>
<dbReference type="Pfam" id="PF13646">
    <property type="entry name" value="HEAT_2"/>
    <property type="match status" value="1"/>
</dbReference>
<evidence type="ECO:0000313" key="2">
    <source>
        <dbReference type="Proteomes" id="UP000196084"/>
    </source>
</evidence>
<dbReference type="AlphaFoldDB" id="A0A202EB77"/>
<proteinExistence type="predicted"/>
<gene>
    <name evidence="1" type="ORF">B2G88_01000</name>
</gene>
<dbReference type="Proteomes" id="UP000196084">
    <property type="component" value="Unassembled WGS sequence"/>
</dbReference>
<protein>
    <submittedName>
        <fullName evidence="1">Uncharacterized protein</fullName>
    </submittedName>
</protein>
<dbReference type="InterPro" id="IPR016024">
    <property type="entry name" value="ARM-type_fold"/>
</dbReference>
<dbReference type="EMBL" id="MWPH01000001">
    <property type="protein sequence ID" value="OVE85438.1"/>
    <property type="molecule type" value="Genomic_DNA"/>
</dbReference>
<sequence>MATQQRHATALRTAVQSDPEAIDHEVVESCFDAERASDRTTALQAVSVLATHDLEQALEYTDRVYTRLTDDVLAVQSAAAMAALCLARERPESMVEAIPSLVELLERDPPLLRFRAAGALAPLTESHASAFVPHTDRLLELLVDGPTVDDPQEIANDPALSPAEKTARVSMLTGRGSELSRSRTRSVGTREVIANILVELARMEPAMCADRLPVIVPALSDEEAAVRGGAIEFVRHVAEDEPDTVAPAIDPLLACLEDEVTFVRARAIRALGYAEVTVAIDPLRELADSEESDDVATLATETADWLESELEG</sequence>
<accession>A0A202EB77</accession>
<reference evidence="1 2" key="1">
    <citation type="submission" date="2017-02" db="EMBL/GenBank/DDBJ databases">
        <title>Natronthermophilus aegyptiacus gen. nov.,sp. nov., an aerobic, extremely halophilic alkalithermophilic archaeon isolated from the athalassohaline Wadi An Natrun, Egypt.</title>
        <authorList>
            <person name="Zhao B."/>
        </authorList>
    </citation>
    <scope>NUCLEOTIDE SEQUENCE [LARGE SCALE GENOMIC DNA]</scope>
    <source>
        <strain evidence="1 2">CGMCC 1.3597</strain>
    </source>
</reference>
<name>A0A202EB77_9EURY</name>
<dbReference type="InterPro" id="IPR011989">
    <property type="entry name" value="ARM-like"/>
</dbReference>
<dbReference type="OrthoDB" id="202588at2157"/>
<dbReference type="SUPFAM" id="SSF48371">
    <property type="entry name" value="ARM repeat"/>
    <property type="match status" value="1"/>
</dbReference>
<dbReference type="RefSeq" id="WP_054863453.1">
    <property type="nucleotide sequence ID" value="NZ_MWPH01000001.1"/>
</dbReference>
<dbReference type="Gene3D" id="1.25.10.10">
    <property type="entry name" value="Leucine-rich Repeat Variant"/>
    <property type="match status" value="2"/>
</dbReference>
<keyword evidence="2" id="KW-1185">Reference proteome</keyword>